<dbReference type="EMBL" id="SCLC01000209">
    <property type="protein sequence ID" value="MBF4436561.1"/>
    <property type="molecule type" value="Genomic_DNA"/>
</dbReference>
<evidence type="ECO:0000313" key="1">
    <source>
        <dbReference type="EMBL" id="MBF4374981.1"/>
    </source>
</evidence>
<protein>
    <submittedName>
        <fullName evidence="2">Uncharacterized protein</fullName>
    </submittedName>
</protein>
<evidence type="ECO:0000313" key="3">
    <source>
        <dbReference type="Proteomes" id="UP000726136"/>
    </source>
</evidence>
<evidence type="ECO:0000313" key="2">
    <source>
        <dbReference type="EMBL" id="MBF4436561.1"/>
    </source>
</evidence>
<dbReference type="Proteomes" id="UP000726136">
    <property type="component" value="Unassembled WGS sequence"/>
</dbReference>
<keyword evidence="3" id="KW-1185">Reference proteome</keyword>
<proteinExistence type="predicted"/>
<reference evidence="2 3" key="1">
    <citation type="journal article" date="2021" name="PeerJ">
        <title>Analysis of 44 Vibrio anguillarum genomes reveals high genetic diversity.</title>
        <authorList>
            <person name="Hansen M.J."/>
            <person name="Dalsgaard I."/>
        </authorList>
    </citation>
    <scope>NUCLEOTIDE SEQUENCE</scope>
    <source>
        <strain evidence="1 3">040915-1/1B</strain>
        <strain evidence="2">850617-1/1</strain>
    </source>
</reference>
<dbReference type="AlphaFoldDB" id="A0AAW4BJP2"/>
<dbReference type="EMBL" id="RDPI01000033">
    <property type="protein sequence ID" value="MBF4374981.1"/>
    <property type="molecule type" value="Genomic_DNA"/>
</dbReference>
<accession>A0AAW4BJP2</accession>
<sequence>MKVCSEEDVLIASQYSTLLDLSKTCGVNGKHIHCQFPYSEFSCDHKMLKKELAKKGANSLFFKEVGLINLKEETAQ</sequence>
<name>A0AAW4BJP2_VIBAN</name>
<gene>
    <name evidence="1" type="ORF">EAY46_18095</name>
    <name evidence="2" type="ORF">ERJ77_19095</name>
</gene>
<comment type="caution">
    <text evidence="2">The sequence shown here is derived from an EMBL/GenBank/DDBJ whole genome shotgun (WGS) entry which is preliminary data.</text>
</comment>
<organism evidence="2 4">
    <name type="scientific">Vibrio anguillarum</name>
    <name type="common">Listonella anguillarum</name>
    <dbReference type="NCBI Taxonomy" id="55601"/>
    <lineage>
        <taxon>Bacteria</taxon>
        <taxon>Pseudomonadati</taxon>
        <taxon>Pseudomonadota</taxon>
        <taxon>Gammaproteobacteria</taxon>
        <taxon>Vibrionales</taxon>
        <taxon>Vibrionaceae</taxon>
        <taxon>Vibrio</taxon>
    </lineage>
</organism>
<evidence type="ECO:0000313" key="4">
    <source>
        <dbReference type="Proteomes" id="UP000786185"/>
    </source>
</evidence>
<dbReference type="RefSeq" id="WP_194664104.1">
    <property type="nucleotide sequence ID" value="NZ_RDPI01000033.1"/>
</dbReference>
<dbReference type="Proteomes" id="UP000786185">
    <property type="component" value="Unassembled WGS sequence"/>
</dbReference>